<evidence type="ECO:0000313" key="1">
    <source>
        <dbReference type="EMBL" id="SVD72063.1"/>
    </source>
</evidence>
<protein>
    <submittedName>
        <fullName evidence="1">Uncharacterized protein</fullName>
    </submittedName>
</protein>
<dbReference type="AlphaFoldDB" id="A0A382XM77"/>
<dbReference type="SUPFAM" id="SSF51679">
    <property type="entry name" value="Bacterial luciferase-like"/>
    <property type="match status" value="1"/>
</dbReference>
<dbReference type="GO" id="GO:0016705">
    <property type="term" value="F:oxidoreductase activity, acting on paired donors, with incorporation or reduction of molecular oxygen"/>
    <property type="evidence" value="ECO:0007669"/>
    <property type="project" value="InterPro"/>
</dbReference>
<name>A0A382XM77_9ZZZZ</name>
<reference evidence="1" key="1">
    <citation type="submission" date="2018-05" db="EMBL/GenBank/DDBJ databases">
        <authorList>
            <person name="Lanie J.A."/>
            <person name="Ng W.-L."/>
            <person name="Kazmierczak K.M."/>
            <person name="Andrzejewski T.M."/>
            <person name="Davidsen T.M."/>
            <person name="Wayne K.J."/>
            <person name="Tettelin H."/>
            <person name="Glass J.I."/>
            <person name="Rusch D."/>
            <person name="Podicherti R."/>
            <person name="Tsui H.-C.T."/>
            <person name="Winkler M.E."/>
        </authorList>
    </citation>
    <scope>NUCLEOTIDE SEQUENCE</scope>
</reference>
<dbReference type="InterPro" id="IPR036661">
    <property type="entry name" value="Luciferase-like_sf"/>
</dbReference>
<accession>A0A382XM77</accession>
<sequence length="73" mass="8279">MPTCWNKHRWWIVSVISESPFRSITERVEVVTSVAVLLIPDIGEFALEFSQAYILTNGRLVLGVVRGDLIDPH</sequence>
<organism evidence="1">
    <name type="scientific">marine metagenome</name>
    <dbReference type="NCBI Taxonomy" id="408172"/>
    <lineage>
        <taxon>unclassified sequences</taxon>
        <taxon>metagenomes</taxon>
        <taxon>ecological metagenomes</taxon>
    </lineage>
</organism>
<gene>
    <name evidence="1" type="ORF">METZ01_LOCUS424917</name>
</gene>
<proteinExistence type="predicted"/>
<dbReference type="EMBL" id="UINC01168830">
    <property type="protein sequence ID" value="SVD72063.1"/>
    <property type="molecule type" value="Genomic_DNA"/>
</dbReference>